<dbReference type="EMBL" id="CP015453">
    <property type="protein sequence ID" value="AWH94508.1"/>
    <property type="molecule type" value="Genomic_DNA"/>
</dbReference>
<evidence type="ECO:0000256" key="1">
    <source>
        <dbReference type="ARBA" id="ARBA00022729"/>
    </source>
</evidence>
<gene>
    <name evidence="4" type="ORF">A6048_02160</name>
</gene>
<keyword evidence="1" id="KW-0732">Signal</keyword>
<dbReference type="Gene3D" id="2.60.40.1240">
    <property type="match status" value="1"/>
</dbReference>
<sequence>MDFQGKADGDTAANAGDAITKDEVSTTSSPLTAESTTFGSQIMCTTITINNDSDKPVNFNSIDWKMQDPNGAARMTTYGGDRAELSFGDLAPGGQVSGDVCFEGDPAAQPGQYVVLNDGFISFSSNRLAWVNNF</sequence>
<keyword evidence="5" id="KW-1185">Reference proteome</keyword>
<dbReference type="Pfam" id="PF11611">
    <property type="entry name" value="DUF4352"/>
    <property type="match status" value="1"/>
</dbReference>
<organism evidence="4 5">
    <name type="scientific">Dietzia psychralcaliphila</name>
    <dbReference type="NCBI Taxonomy" id="139021"/>
    <lineage>
        <taxon>Bacteria</taxon>
        <taxon>Bacillati</taxon>
        <taxon>Actinomycetota</taxon>
        <taxon>Actinomycetes</taxon>
        <taxon>Mycobacteriales</taxon>
        <taxon>Dietziaceae</taxon>
        <taxon>Dietzia</taxon>
    </lineage>
</organism>
<accession>A0AAD0JS00</accession>
<dbReference type="KEGG" id="dpc:A6048_02160"/>
<protein>
    <recommendedName>
        <fullName evidence="3">DUF4352 domain-containing protein</fullName>
    </recommendedName>
</protein>
<dbReference type="InterPro" id="IPR029050">
    <property type="entry name" value="Immunoprotect_excell_Ig-like"/>
</dbReference>
<feature type="region of interest" description="Disordered" evidence="2">
    <location>
        <begin position="1"/>
        <end position="33"/>
    </location>
</feature>
<evidence type="ECO:0000313" key="4">
    <source>
        <dbReference type="EMBL" id="AWH94508.1"/>
    </source>
</evidence>
<evidence type="ECO:0000313" key="5">
    <source>
        <dbReference type="Proteomes" id="UP000244903"/>
    </source>
</evidence>
<evidence type="ECO:0000259" key="3">
    <source>
        <dbReference type="Pfam" id="PF11611"/>
    </source>
</evidence>
<reference evidence="4 5" key="1">
    <citation type="submission" date="2016-04" db="EMBL/GenBank/DDBJ databases">
        <title>Complete genome sequence of the haloalkaliphilic hydrocarbon-degrading bacterium Dietzia psychralcaliphila ILA-1T, isolated from a drain of a fish product-processing plant.</title>
        <authorList>
            <person name="Zhao J."/>
            <person name="Hu B."/>
            <person name="Geng S."/>
            <person name="Nie Y."/>
            <person name="Tang Y."/>
        </authorList>
    </citation>
    <scope>NUCLEOTIDE SEQUENCE [LARGE SCALE GENOMIC DNA]</scope>
    <source>
        <strain evidence="4 5">ILA-1</strain>
    </source>
</reference>
<evidence type="ECO:0000256" key="2">
    <source>
        <dbReference type="SAM" id="MobiDB-lite"/>
    </source>
</evidence>
<proteinExistence type="predicted"/>
<dbReference type="Proteomes" id="UP000244903">
    <property type="component" value="Chromosome"/>
</dbReference>
<name>A0AAD0JS00_9ACTN</name>
<feature type="domain" description="DUF4352" evidence="3">
    <location>
        <begin position="13"/>
        <end position="115"/>
    </location>
</feature>
<dbReference type="AlphaFoldDB" id="A0AAD0JS00"/>
<dbReference type="InterPro" id="IPR029051">
    <property type="entry name" value="DUF4352"/>
</dbReference>